<name>X0Z110_9ZZZZ</name>
<feature type="non-terminal residue" evidence="1">
    <location>
        <position position="125"/>
    </location>
</feature>
<dbReference type="GO" id="GO:0043565">
    <property type="term" value="F:sequence-specific DNA binding"/>
    <property type="evidence" value="ECO:0007669"/>
    <property type="project" value="InterPro"/>
</dbReference>
<sequence length="125" mass="14557">MTKKKTFISERRACQRRLKTAIVRDVRKGSHGAEAARRHGLSEGTFWQWQYTDPTFQARLRSAREEGIRRIKRAVLAKLRTGKPVKDTAKIVGRTPGTLRAWRRKDPAFDGEVTALVREQRKRRM</sequence>
<comment type="caution">
    <text evidence="1">The sequence shown here is derived from an EMBL/GenBank/DDBJ whole genome shotgun (WGS) entry which is preliminary data.</text>
</comment>
<gene>
    <name evidence="1" type="ORF">S01H1_81157</name>
</gene>
<dbReference type="Gene3D" id="1.10.10.60">
    <property type="entry name" value="Homeodomain-like"/>
    <property type="match status" value="1"/>
</dbReference>
<dbReference type="SUPFAM" id="SSF48295">
    <property type="entry name" value="TrpR-like"/>
    <property type="match status" value="1"/>
</dbReference>
<dbReference type="EMBL" id="BARS01054887">
    <property type="protein sequence ID" value="GAG52317.1"/>
    <property type="molecule type" value="Genomic_DNA"/>
</dbReference>
<dbReference type="InterPro" id="IPR010921">
    <property type="entry name" value="Trp_repressor/repl_initiator"/>
</dbReference>
<reference evidence="1" key="1">
    <citation type="journal article" date="2014" name="Front. Microbiol.">
        <title>High frequency of phylogenetically diverse reductive dehalogenase-homologous genes in deep subseafloor sedimentary metagenomes.</title>
        <authorList>
            <person name="Kawai M."/>
            <person name="Futagami T."/>
            <person name="Toyoda A."/>
            <person name="Takaki Y."/>
            <person name="Nishi S."/>
            <person name="Hori S."/>
            <person name="Arai W."/>
            <person name="Tsubouchi T."/>
            <person name="Morono Y."/>
            <person name="Uchiyama I."/>
            <person name="Ito T."/>
            <person name="Fujiyama A."/>
            <person name="Inagaki F."/>
            <person name="Takami H."/>
        </authorList>
    </citation>
    <scope>NUCLEOTIDE SEQUENCE</scope>
    <source>
        <strain evidence="1">Expedition CK06-06</strain>
    </source>
</reference>
<evidence type="ECO:0000313" key="1">
    <source>
        <dbReference type="EMBL" id="GAG52317.1"/>
    </source>
</evidence>
<protein>
    <recommendedName>
        <fullName evidence="2">Homeodomain phBC6A51-type domain-containing protein</fullName>
    </recommendedName>
</protein>
<evidence type="ECO:0008006" key="2">
    <source>
        <dbReference type="Google" id="ProtNLM"/>
    </source>
</evidence>
<dbReference type="AlphaFoldDB" id="X0Z110"/>
<organism evidence="1">
    <name type="scientific">marine sediment metagenome</name>
    <dbReference type="NCBI Taxonomy" id="412755"/>
    <lineage>
        <taxon>unclassified sequences</taxon>
        <taxon>metagenomes</taxon>
        <taxon>ecological metagenomes</taxon>
    </lineage>
</organism>
<accession>X0Z110</accession>
<proteinExistence type="predicted"/>